<sequence>MPPAISLDYGLVYVRRVQITPSRIYLCGPEINVSNCVLRQFRHEIDNFLRISFVDEGLEKIHSTNVQARGGRTSIYEKILRNGIVIGDKKFEFLAFSSSQLRENSAWMFASRRGFTAADIRSSLGHFSEIRNVAKYAVRLGQSFSSSTETLTEFAKKVAAKCHLNGHNGFKGVVAVDPTSSWKLSLRHSMEKYESENTELDVLNWSKYQPCFLNRQLITLLSTPGVPDHAFEMKVGVVVHQLNDLWTDPLEAMELMSLGEITDILKEMLLCGYKPDDEPFLSMMLQTFRASKLLELRTKTRIFVESGRSMMG</sequence>
<keyword evidence="4" id="KW-1185">Reference proteome</keyword>
<dbReference type="EMBL" id="JBBPBN010000078">
    <property type="protein sequence ID" value="KAK8984134.1"/>
    <property type="molecule type" value="Genomic_DNA"/>
</dbReference>
<evidence type="ECO:0000313" key="4">
    <source>
        <dbReference type="Proteomes" id="UP001396334"/>
    </source>
</evidence>
<dbReference type="EC" id="2.7.7.48" evidence="1"/>
<dbReference type="PANTHER" id="PTHR23079">
    <property type="entry name" value="RNA-DEPENDENT RNA POLYMERASE"/>
    <property type="match status" value="1"/>
</dbReference>
<evidence type="ECO:0000256" key="1">
    <source>
        <dbReference type="RuleBase" id="RU363098"/>
    </source>
</evidence>
<feature type="domain" description="RDRP core" evidence="2">
    <location>
        <begin position="19"/>
        <end position="154"/>
    </location>
</feature>
<comment type="similarity">
    <text evidence="1">Belongs to the RdRP family.</text>
</comment>
<evidence type="ECO:0000259" key="2">
    <source>
        <dbReference type="Pfam" id="PF05183"/>
    </source>
</evidence>
<protein>
    <recommendedName>
        <fullName evidence="1">RNA-dependent RNA polymerase</fullName>
        <ecNumber evidence="1">2.7.7.48</ecNumber>
    </recommendedName>
</protein>
<comment type="function">
    <text evidence="1">Probably involved in the RNA silencing pathway and required for the generation of small interfering RNAs (siRNAs).</text>
</comment>
<proteinExistence type="inferred from homology"/>
<dbReference type="Proteomes" id="UP001396334">
    <property type="component" value="Unassembled WGS sequence"/>
</dbReference>
<comment type="catalytic activity">
    <reaction evidence="1">
        <text>RNA(n) + a ribonucleoside 5'-triphosphate = RNA(n+1) + diphosphate</text>
        <dbReference type="Rhea" id="RHEA:21248"/>
        <dbReference type="Rhea" id="RHEA-COMP:14527"/>
        <dbReference type="Rhea" id="RHEA-COMP:17342"/>
        <dbReference type="ChEBI" id="CHEBI:33019"/>
        <dbReference type="ChEBI" id="CHEBI:61557"/>
        <dbReference type="ChEBI" id="CHEBI:140395"/>
        <dbReference type="EC" id="2.7.7.48"/>
    </reaction>
</comment>
<feature type="domain" description="RDRP core" evidence="2">
    <location>
        <begin position="168"/>
        <end position="312"/>
    </location>
</feature>
<reference evidence="3 4" key="1">
    <citation type="journal article" date="2024" name="G3 (Bethesda)">
        <title>Genome assembly of Hibiscus sabdariffa L. provides insights into metabolisms of medicinal natural products.</title>
        <authorList>
            <person name="Kim T."/>
        </authorList>
    </citation>
    <scope>NUCLEOTIDE SEQUENCE [LARGE SCALE GENOMIC DNA]</scope>
    <source>
        <strain evidence="3">TK-2024</strain>
        <tissue evidence="3">Old leaves</tissue>
    </source>
</reference>
<evidence type="ECO:0000313" key="3">
    <source>
        <dbReference type="EMBL" id="KAK8984134.1"/>
    </source>
</evidence>
<keyword evidence="1" id="KW-0808">Transferase</keyword>
<dbReference type="InterPro" id="IPR007855">
    <property type="entry name" value="RDRP"/>
</dbReference>
<keyword evidence="1" id="KW-0943">RNA-mediated gene silencing</keyword>
<keyword evidence="1" id="KW-0548">Nucleotidyltransferase</keyword>
<dbReference type="Pfam" id="PF05183">
    <property type="entry name" value="RdRP"/>
    <property type="match status" value="2"/>
</dbReference>
<dbReference type="InterPro" id="IPR057596">
    <property type="entry name" value="RDRP_core"/>
</dbReference>
<keyword evidence="1" id="KW-0694">RNA-binding</keyword>
<accession>A0ABR2P6R9</accession>
<organism evidence="3 4">
    <name type="scientific">Hibiscus sabdariffa</name>
    <name type="common">roselle</name>
    <dbReference type="NCBI Taxonomy" id="183260"/>
    <lineage>
        <taxon>Eukaryota</taxon>
        <taxon>Viridiplantae</taxon>
        <taxon>Streptophyta</taxon>
        <taxon>Embryophyta</taxon>
        <taxon>Tracheophyta</taxon>
        <taxon>Spermatophyta</taxon>
        <taxon>Magnoliopsida</taxon>
        <taxon>eudicotyledons</taxon>
        <taxon>Gunneridae</taxon>
        <taxon>Pentapetalae</taxon>
        <taxon>rosids</taxon>
        <taxon>malvids</taxon>
        <taxon>Malvales</taxon>
        <taxon>Malvaceae</taxon>
        <taxon>Malvoideae</taxon>
        <taxon>Hibiscus</taxon>
    </lineage>
</organism>
<comment type="caution">
    <text evidence="3">The sequence shown here is derived from an EMBL/GenBank/DDBJ whole genome shotgun (WGS) entry which is preliminary data.</text>
</comment>
<keyword evidence="1" id="KW-0696">RNA-directed RNA polymerase</keyword>
<gene>
    <name evidence="3" type="ORF">V6N11_029459</name>
</gene>
<dbReference type="PANTHER" id="PTHR23079:SF1">
    <property type="entry name" value="RNA-DEPENDENT RNA POLYMERASE 1"/>
    <property type="match status" value="1"/>
</dbReference>
<name>A0ABR2P6R9_9ROSI</name>